<dbReference type="PROSITE" id="PS00232">
    <property type="entry name" value="CADHERIN_1"/>
    <property type="match status" value="2"/>
</dbReference>
<dbReference type="InterPro" id="IPR050971">
    <property type="entry name" value="Cadherin-domain_protein"/>
</dbReference>
<dbReference type="InterPro" id="IPR020894">
    <property type="entry name" value="Cadherin_CS"/>
</dbReference>
<feature type="transmembrane region" description="Helical" evidence="10">
    <location>
        <begin position="262"/>
        <end position="282"/>
    </location>
</feature>
<dbReference type="PRINTS" id="PR00205">
    <property type="entry name" value="CADHERIN"/>
</dbReference>
<keyword evidence="7 10" id="KW-0472">Membrane</keyword>
<sequence length="327" mass="35976">MPILLLWFIGNLDRENTSEITLRIKATDGKFTVTSELFVIITDVNDNEPIFISRNNISVEENTKNGTVIFQVRATDADYGKNSIITYSLVPGEYATKFSINASSGNITVIGNLDRENTSEITLRIKATDGTFTVTSDLFVIITDANDNGPIFKKCEAQVILQEPASPQTQLFHVSTTDADSGSNAIIKYSVVENEEGACSYLDIDQDGNVYSNNSLPWETTCNVTIRASDGAKTIECVVDLRVAMTPGKTEGRTGFPTEAKYSLIAAFVFLLIVGAIVLIFIKKRRLRSYKVKETRGDLSNLHLTSPIQAESGKEEKLGSKTKETEM</sequence>
<evidence type="ECO:0000259" key="11">
    <source>
        <dbReference type="PROSITE" id="PS50268"/>
    </source>
</evidence>
<evidence type="ECO:0000256" key="7">
    <source>
        <dbReference type="ARBA" id="ARBA00023136"/>
    </source>
</evidence>
<keyword evidence="4 8" id="KW-0106">Calcium</keyword>
<feature type="domain" description="Cadherin" evidence="11">
    <location>
        <begin position="161"/>
        <end position="259"/>
    </location>
</feature>
<feature type="domain" description="Cadherin" evidence="11">
    <location>
        <begin position="12"/>
        <end position="51"/>
    </location>
</feature>
<comment type="caution">
    <text evidence="12">The sequence shown here is derived from an EMBL/GenBank/DDBJ whole genome shotgun (WGS) entry which is preliminary data.</text>
</comment>
<name>A0ABN8SMP7_9CNID</name>
<evidence type="ECO:0000313" key="13">
    <source>
        <dbReference type="Proteomes" id="UP001159427"/>
    </source>
</evidence>
<evidence type="ECO:0000256" key="10">
    <source>
        <dbReference type="SAM" id="Phobius"/>
    </source>
</evidence>
<feature type="region of interest" description="Disordered" evidence="9">
    <location>
        <begin position="304"/>
        <end position="327"/>
    </location>
</feature>
<dbReference type="Proteomes" id="UP001159427">
    <property type="component" value="Unassembled WGS sequence"/>
</dbReference>
<evidence type="ECO:0000256" key="5">
    <source>
        <dbReference type="ARBA" id="ARBA00022889"/>
    </source>
</evidence>
<evidence type="ECO:0000256" key="6">
    <source>
        <dbReference type="ARBA" id="ARBA00022989"/>
    </source>
</evidence>
<accession>A0ABN8SMP7</accession>
<dbReference type="PANTHER" id="PTHR24025:SF23">
    <property type="entry name" value="NEURAL-CADHERIN"/>
    <property type="match status" value="1"/>
</dbReference>
<keyword evidence="5" id="KW-0130">Cell adhesion</keyword>
<dbReference type="SUPFAM" id="SSF49313">
    <property type="entry name" value="Cadherin-like"/>
    <property type="match status" value="3"/>
</dbReference>
<dbReference type="InterPro" id="IPR015919">
    <property type="entry name" value="Cadherin-like_sf"/>
</dbReference>
<organism evidence="12 13">
    <name type="scientific">Porites evermanni</name>
    <dbReference type="NCBI Taxonomy" id="104178"/>
    <lineage>
        <taxon>Eukaryota</taxon>
        <taxon>Metazoa</taxon>
        <taxon>Cnidaria</taxon>
        <taxon>Anthozoa</taxon>
        <taxon>Hexacorallia</taxon>
        <taxon>Scleractinia</taxon>
        <taxon>Fungiina</taxon>
        <taxon>Poritidae</taxon>
        <taxon>Porites</taxon>
    </lineage>
</organism>
<dbReference type="CDD" id="cd11304">
    <property type="entry name" value="Cadherin_repeat"/>
    <property type="match status" value="3"/>
</dbReference>
<keyword evidence="2 10" id="KW-0812">Transmembrane</keyword>
<comment type="subcellular location">
    <subcellularLocation>
        <location evidence="1">Membrane</location>
    </subcellularLocation>
</comment>
<keyword evidence="3" id="KW-0677">Repeat</keyword>
<protein>
    <recommendedName>
        <fullName evidence="11">Cadherin domain-containing protein</fullName>
    </recommendedName>
</protein>
<keyword evidence="13" id="KW-1185">Reference proteome</keyword>
<evidence type="ECO:0000256" key="1">
    <source>
        <dbReference type="ARBA" id="ARBA00004370"/>
    </source>
</evidence>
<gene>
    <name evidence="12" type="ORF">PEVE_00024125</name>
</gene>
<proteinExistence type="predicted"/>
<dbReference type="PROSITE" id="PS50268">
    <property type="entry name" value="CADHERIN_2"/>
    <property type="match status" value="3"/>
</dbReference>
<dbReference type="EMBL" id="CALNXI010003217">
    <property type="protein sequence ID" value="CAH3192555.1"/>
    <property type="molecule type" value="Genomic_DNA"/>
</dbReference>
<evidence type="ECO:0000313" key="12">
    <source>
        <dbReference type="EMBL" id="CAH3192555.1"/>
    </source>
</evidence>
<evidence type="ECO:0000256" key="4">
    <source>
        <dbReference type="ARBA" id="ARBA00022837"/>
    </source>
</evidence>
<evidence type="ECO:0000256" key="9">
    <source>
        <dbReference type="SAM" id="MobiDB-lite"/>
    </source>
</evidence>
<reference evidence="12 13" key="1">
    <citation type="submission" date="2022-05" db="EMBL/GenBank/DDBJ databases">
        <authorList>
            <consortium name="Genoscope - CEA"/>
            <person name="William W."/>
        </authorList>
    </citation>
    <scope>NUCLEOTIDE SEQUENCE [LARGE SCALE GENOMIC DNA]</scope>
</reference>
<feature type="domain" description="Cadherin" evidence="11">
    <location>
        <begin position="51"/>
        <end position="152"/>
    </location>
</feature>
<dbReference type="SMART" id="SM00112">
    <property type="entry name" value="CA"/>
    <property type="match status" value="2"/>
</dbReference>
<dbReference type="Pfam" id="PF00028">
    <property type="entry name" value="Cadherin"/>
    <property type="match status" value="1"/>
</dbReference>
<keyword evidence="6 10" id="KW-1133">Transmembrane helix</keyword>
<dbReference type="PANTHER" id="PTHR24025">
    <property type="entry name" value="DESMOGLEIN FAMILY MEMBER"/>
    <property type="match status" value="1"/>
</dbReference>
<dbReference type="InterPro" id="IPR002126">
    <property type="entry name" value="Cadherin-like_dom"/>
</dbReference>
<dbReference type="Gene3D" id="2.60.40.60">
    <property type="entry name" value="Cadherins"/>
    <property type="match status" value="3"/>
</dbReference>
<evidence type="ECO:0000256" key="3">
    <source>
        <dbReference type="ARBA" id="ARBA00022737"/>
    </source>
</evidence>
<feature type="compositionally biased region" description="Basic and acidic residues" evidence="9">
    <location>
        <begin position="312"/>
        <end position="327"/>
    </location>
</feature>
<evidence type="ECO:0000256" key="8">
    <source>
        <dbReference type="PROSITE-ProRule" id="PRU00043"/>
    </source>
</evidence>
<evidence type="ECO:0000256" key="2">
    <source>
        <dbReference type="ARBA" id="ARBA00022692"/>
    </source>
</evidence>